<keyword evidence="2" id="KW-1133">Transmembrane helix</keyword>
<feature type="region of interest" description="Disordered" evidence="1">
    <location>
        <begin position="24"/>
        <end position="219"/>
    </location>
</feature>
<feature type="compositionally biased region" description="Basic and acidic residues" evidence="1">
    <location>
        <begin position="24"/>
        <end position="39"/>
    </location>
</feature>
<keyword evidence="2" id="KW-0812">Transmembrane</keyword>
<feature type="compositionally biased region" description="Polar residues" evidence="1">
    <location>
        <begin position="84"/>
        <end position="96"/>
    </location>
</feature>
<dbReference type="AlphaFoldDB" id="A0A0C9MZ32"/>
<protein>
    <submittedName>
        <fullName evidence="3">Uncharacterized protein</fullName>
    </submittedName>
</protein>
<proteinExistence type="predicted"/>
<evidence type="ECO:0000313" key="4">
    <source>
        <dbReference type="Proteomes" id="UP000053815"/>
    </source>
</evidence>
<evidence type="ECO:0000256" key="2">
    <source>
        <dbReference type="SAM" id="Phobius"/>
    </source>
</evidence>
<feature type="compositionally biased region" description="Polar residues" evidence="1">
    <location>
        <begin position="125"/>
        <end position="138"/>
    </location>
</feature>
<feature type="compositionally biased region" description="Polar residues" evidence="1">
    <location>
        <begin position="147"/>
        <end position="175"/>
    </location>
</feature>
<accession>A0A0C9MZ32</accession>
<keyword evidence="2" id="KW-0472">Membrane</keyword>
<dbReference type="Proteomes" id="UP000053815">
    <property type="component" value="Unassembled WGS sequence"/>
</dbReference>
<sequence>MYALDASLTAYTHMGTYWKYTRSADDSHNKDQLAERSEESEYETISQDEGLGSPTVTPYTIDNDFSLSSHRPSKRTRSHKEPMSSRTIEQPESTISMPGFKNRSQEKVTDERYASHHSAKVAAGPSNTAKSTFSSIPSNHPEGANRQDGQGSSPKFSSLSQNTQASLPNNQQATMSPHARANLSQQMHFPEASDQQQPISSASDSVSQQQQQQQEGGHHHHVHIKVFVLQRRAPGVFAVLVYYLLNVLKIIFFASILYYMFAREMIPLLPFTGREKLYVFKRM</sequence>
<feature type="compositionally biased region" description="Polar residues" evidence="1">
    <location>
        <begin position="54"/>
        <end position="70"/>
    </location>
</feature>
<feature type="transmembrane region" description="Helical" evidence="2">
    <location>
        <begin position="240"/>
        <end position="261"/>
    </location>
</feature>
<name>A0A0C9MZ32_9FUNG</name>
<feature type="compositionally biased region" description="Basic and acidic residues" evidence="1">
    <location>
        <begin position="103"/>
        <end position="114"/>
    </location>
</feature>
<organism evidence="3">
    <name type="scientific">Mucor ambiguus</name>
    <dbReference type="NCBI Taxonomy" id="91626"/>
    <lineage>
        <taxon>Eukaryota</taxon>
        <taxon>Fungi</taxon>
        <taxon>Fungi incertae sedis</taxon>
        <taxon>Mucoromycota</taxon>
        <taxon>Mucoromycotina</taxon>
        <taxon>Mucoromycetes</taxon>
        <taxon>Mucorales</taxon>
        <taxon>Mucorineae</taxon>
        <taxon>Mucoraceae</taxon>
        <taxon>Mucor</taxon>
    </lineage>
</organism>
<keyword evidence="4" id="KW-1185">Reference proteome</keyword>
<evidence type="ECO:0000256" key="1">
    <source>
        <dbReference type="SAM" id="MobiDB-lite"/>
    </source>
</evidence>
<gene>
    <name evidence="3" type="ORF">MAM1_0227d08374</name>
</gene>
<feature type="compositionally biased region" description="Low complexity" evidence="1">
    <location>
        <begin position="196"/>
        <end position="214"/>
    </location>
</feature>
<dbReference type="OrthoDB" id="2288496at2759"/>
<dbReference type="EMBL" id="DF836516">
    <property type="protein sequence ID" value="GAN08857.1"/>
    <property type="molecule type" value="Genomic_DNA"/>
</dbReference>
<evidence type="ECO:0000313" key="3">
    <source>
        <dbReference type="EMBL" id="GAN08857.1"/>
    </source>
</evidence>
<reference evidence="3" key="1">
    <citation type="submission" date="2014-09" db="EMBL/GenBank/DDBJ databases">
        <title>Draft genome sequence of an oleaginous Mucoromycotina fungus Mucor ambiguus NBRC6742.</title>
        <authorList>
            <person name="Takeda I."/>
            <person name="Yamane N."/>
            <person name="Morita T."/>
            <person name="Tamano K."/>
            <person name="Machida M."/>
            <person name="Baker S."/>
            <person name="Koike H."/>
        </authorList>
    </citation>
    <scope>NUCLEOTIDE SEQUENCE</scope>
    <source>
        <strain evidence="3">NBRC 6742</strain>
    </source>
</reference>